<reference evidence="3 4" key="1">
    <citation type="journal article" date="2015" name="Sci. Rep.">
        <title>Chromosome-level genome map provides insights into diverse defense mechanisms in the medicinal fungus Ganoderma sinense.</title>
        <authorList>
            <person name="Zhu Y."/>
            <person name="Xu J."/>
            <person name="Sun C."/>
            <person name="Zhou S."/>
            <person name="Xu H."/>
            <person name="Nelson D.R."/>
            <person name="Qian J."/>
            <person name="Song J."/>
            <person name="Luo H."/>
            <person name="Xiang L."/>
            <person name="Li Y."/>
            <person name="Xu Z."/>
            <person name="Ji A."/>
            <person name="Wang L."/>
            <person name="Lu S."/>
            <person name="Hayward A."/>
            <person name="Sun W."/>
            <person name="Li X."/>
            <person name="Schwartz D.C."/>
            <person name="Wang Y."/>
            <person name="Chen S."/>
        </authorList>
    </citation>
    <scope>NUCLEOTIDE SEQUENCE [LARGE SCALE GENOMIC DNA]</scope>
    <source>
        <strain evidence="3 4">ZZ0214-1</strain>
    </source>
</reference>
<keyword evidence="1" id="KW-0472">Membrane</keyword>
<dbReference type="Pfam" id="PF20151">
    <property type="entry name" value="DUF6533"/>
    <property type="match status" value="1"/>
</dbReference>
<keyword evidence="4" id="KW-1185">Reference proteome</keyword>
<evidence type="ECO:0000313" key="4">
    <source>
        <dbReference type="Proteomes" id="UP000230002"/>
    </source>
</evidence>
<keyword evidence="1" id="KW-1133">Transmembrane helix</keyword>
<dbReference type="InterPro" id="IPR045340">
    <property type="entry name" value="DUF6533"/>
</dbReference>
<sequence>MTTPITFSAEDLSSLVTSIHCNNSALTILVLDRLLCLDQEVACIWKAAGSLNAGSLVYAFSRFALMTGLVFNTANIFPLSLPCSQDSVCSQFPDEKLYQHSSYRFSLLFRLSTVCILALLNVLQIILTAVFLDAIDAKESHVTIFIDP</sequence>
<proteinExistence type="predicted"/>
<dbReference type="AlphaFoldDB" id="A0A2G8SL81"/>
<dbReference type="EMBL" id="AYKW01000005">
    <property type="protein sequence ID" value="PIL34510.1"/>
    <property type="molecule type" value="Genomic_DNA"/>
</dbReference>
<evidence type="ECO:0000256" key="1">
    <source>
        <dbReference type="SAM" id="Phobius"/>
    </source>
</evidence>
<gene>
    <name evidence="3" type="ORF">GSI_03288</name>
</gene>
<protein>
    <recommendedName>
        <fullName evidence="2">DUF6533 domain-containing protein</fullName>
    </recommendedName>
</protein>
<organism evidence="3 4">
    <name type="scientific">Ganoderma sinense ZZ0214-1</name>
    <dbReference type="NCBI Taxonomy" id="1077348"/>
    <lineage>
        <taxon>Eukaryota</taxon>
        <taxon>Fungi</taxon>
        <taxon>Dikarya</taxon>
        <taxon>Basidiomycota</taxon>
        <taxon>Agaricomycotina</taxon>
        <taxon>Agaricomycetes</taxon>
        <taxon>Polyporales</taxon>
        <taxon>Polyporaceae</taxon>
        <taxon>Ganoderma</taxon>
    </lineage>
</organism>
<dbReference type="Proteomes" id="UP000230002">
    <property type="component" value="Unassembled WGS sequence"/>
</dbReference>
<name>A0A2G8SL81_9APHY</name>
<feature type="domain" description="DUF6533" evidence="2">
    <location>
        <begin position="21"/>
        <end position="64"/>
    </location>
</feature>
<evidence type="ECO:0000313" key="3">
    <source>
        <dbReference type="EMBL" id="PIL34510.1"/>
    </source>
</evidence>
<feature type="transmembrane region" description="Helical" evidence="1">
    <location>
        <begin position="107"/>
        <end position="132"/>
    </location>
</feature>
<comment type="caution">
    <text evidence="3">The sequence shown here is derived from an EMBL/GenBank/DDBJ whole genome shotgun (WGS) entry which is preliminary data.</text>
</comment>
<evidence type="ECO:0000259" key="2">
    <source>
        <dbReference type="Pfam" id="PF20151"/>
    </source>
</evidence>
<keyword evidence="1" id="KW-0812">Transmembrane</keyword>
<accession>A0A2G8SL81</accession>